<evidence type="ECO:0000259" key="6">
    <source>
        <dbReference type="Pfam" id="PF01494"/>
    </source>
</evidence>
<dbReference type="InterPro" id="IPR050493">
    <property type="entry name" value="FAD-dep_Monooxygenase_BioMet"/>
</dbReference>
<dbReference type="GO" id="GO:0071949">
    <property type="term" value="F:FAD binding"/>
    <property type="evidence" value="ECO:0007669"/>
    <property type="project" value="InterPro"/>
</dbReference>
<evidence type="ECO:0000313" key="7">
    <source>
        <dbReference type="EMBL" id="KIK45668.1"/>
    </source>
</evidence>
<dbReference type="Gene3D" id="3.50.50.60">
    <property type="entry name" value="FAD/NAD(P)-binding domain"/>
    <property type="match status" value="1"/>
</dbReference>
<evidence type="ECO:0000256" key="2">
    <source>
        <dbReference type="ARBA" id="ARBA00022630"/>
    </source>
</evidence>
<dbReference type="InParanoid" id="A0A0D0BRJ7"/>
<dbReference type="InterPro" id="IPR002938">
    <property type="entry name" value="FAD-bd"/>
</dbReference>
<name>A0A0D0BRJ7_9AGAM</name>
<evidence type="ECO:0000256" key="5">
    <source>
        <dbReference type="ARBA" id="ARBA00023033"/>
    </source>
</evidence>
<keyword evidence="2" id="KW-0285">Flavoprotein</keyword>
<dbReference type="OrthoDB" id="47494at2759"/>
<dbReference type="SUPFAM" id="SSF51905">
    <property type="entry name" value="FAD/NAD(P)-binding domain"/>
    <property type="match status" value="1"/>
</dbReference>
<dbReference type="HOGENOM" id="CLU_009665_19_5_1"/>
<gene>
    <name evidence="7" type="ORF">CY34DRAFT_77574</name>
</gene>
<dbReference type="PANTHER" id="PTHR13789">
    <property type="entry name" value="MONOOXYGENASE"/>
    <property type="match status" value="1"/>
</dbReference>
<dbReference type="PANTHER" id="PTHR13789:SF309">
    <property type="entry name" value="PUTATIVE (AFU_ORTHOLOGUE AFUA_6G14510)-RELATED"/>
    <property type="match status" value="1"/>
</dbReference>
<dbReference type="STRING" id="930992.A0A0D0BRJ7"/>
<proteinExistence type="inferred from homology"/>
<reference evidence="8" key="2">
    <citation type="submission" date="2015-01" db="EMBL/GenBank/DDBJ databases">
        <title>Evolutionary Origins and Diversification of the Mycorrhizal Mutualists.</title>
        <authorList>
            <consortium name="DOE Joint Genome Institute"/>
            <consortium name="Mycorrhizal Genomics Consortium"/>
            <person name="Kohler A."/>
            <person name="Kuo A."/>
            <person name="Nagy L.G."/>
            <person name="Floudas D."/>
            <person name="Copeland A."/>
            <person name="Barry K.W."/>
            <person name="Cichocki N."/>
            <person name="Veneault-Fourrey C."/>
            <person name="LaButti K."/>
            <person name="Lindquist E.A."/>
            <person name="Lipzen A."/>
            <person name="Lundell T."/>
            <person name="Morin E."/>
            <person name="Murat C."/>
            <person name="Riley R."/>
            <person name="Ohm R."/>
            <person name="Sun H."/>
            <person name="Tunlid A."/>
            <person name="Henrissat B."/>
            <person name="Grigoriev I.V."/>
            <person name="Hibbett D.S."/>
            <person name="Martin F."/>
        </authorList>
    </citation>
    <scope>NUCLEOTIDE SEQUENCE [LARGE SCALE GENOMIC DNA]</scope>
    <source>
        <strain evidence="8">UH-Slu-Lm8-n1</strain>
    </source>
</reference>
<protein>
    <recommendedName>
        <fullName evidence="6">FAD-binding domain-containing protein</fullName>
    </recommendedName>
</protein>
<evidence type="ECO:0000256" key="1">
    <source>
        <dbReference type="ARBA" id="ARBA00007992"/>
    </source>
</evidence>
<evidence type="ECO:0000313" key="8">
    <source>
        <dbReference type="Proteomes" id="UP000054485"/>
    </source>
</evidence>
<dbReference type="Proteomes" id="UP000054485">
    <property type="component" value="Unassembled WGS sequence"/>
</dbReference>
<accession>A0A0D0BRJ7</accession>
<dbReference type="PRINTS" id="PR00420">
    <property type="entry name" value="RNGMNOXGNASE"/>
</dbReference>
<feature type="domain" description="FAD-binding" evidence="6">
    <location>
        <begin position="5"/>
        <end position="323"/>
    </location>
</feature>
<reference evidence="7 8" key="1">
    <citation type="submission" date="2014-04" db="EMBL/GenBank/DDBJ databases">
        <authorList>
            <consortium name="DOE Joint Genome Institute"/>
            <person name="Kuo A."/>
            <person name="Ruytinx J."/>
            <person name="Rineau F."/>
            <person name="Colpaert J."/>
            <person name="Kohler A."/>
            <person name="Nagy L.G."/>
            <person name="Floudas D."/>
            <person name="Copeland A."/>
            <person name="Barry K.W."/>
            <person name="Cichocki N."/>
            <person name="Veneault-Fourrey C."/>
            <person name="LaButti K."/>
            <person name="Lindquist E.A."/>
            <person name="Lipzen A."/>
            <person name="Lundell T."/>
            <person name="Morin E."/>
            <person name="Murat C."/>
            <person name="Sun H."/>
            <person name="Tunlid A."/>
            <person name="Henrissat B."/>
            <person name="Grigoriev I.V."/>
            <person name="Hibbett D.S."/>
            <person name="Martin F."/>
            <person name="Nordberg H.P."/>
            <person name="Cantor M.N."/>
            <person name="Hua S.X."/>
        </authorList>
    </citation>
    <scope>NUCLEOTIDE SEQUENCE [LARGE SCALE GENOMIC DNA]</scope>
    <source>
        <strain evidence="7 8">UH-Slu-Lm8-n1</strain>
    </source>
</reference>
<dbReference type="GO" id="GO:0004497">
    <property type="term" value="F:monooxygenase activity"/>
    <property type="evidence" value="ECO:0007669"/>
    <property type="project" value="UniProtKB-KW"/>
</dbReference>
<dbReference type="EMBL" id="KN835169">
    <property type="protein sequence ID" value="KIK45668.1"/>
    <property type="molecule type" value="Genomic_DNA"/>
</dbReference>
<keyword evidence="5" id="KW-0503">Monooxygenase</keyword>
<keyword evidence="4" id="KW-0560">Oxidoreductase</keyword>
<evidence type="ECO:0000256" key="4">
    <source>
        <dbReference type="ARBA" id="ARBA00023002"/>
    </source>
</evidence>
<sequence>MSKPRVIIVGAGIAGPVLAVFLKKRGYDPVIYERLPGPGEGGLGFTLQPNGIRVLSLIPELLEQIPGHSPNRMIHCSCLGGVEDILIDSDISPATMRERFGFPVIGVRRPEFQQLLIDTAEKHGIEIKWGHQAMEFEQREDAVDVTFANGTKDTASFVVGCDGLHSNTRTALFGKEKADFTGMVRVGGVSPTPPALQGTLALVNNYGDGRHMIAYPVAEDRYSWAVTTRGPEAKEDWRTQNAEQQNEIRKGPLSAWGFGAGDLVKTGQKIVKYGLYDRPELESWFKGRIVLLGDAAHPTSPHLAQGANQAFEDIYHFVRLLGKHNPSADQLSTKFLLRVFTDYQDLRLLRTSELVRGSRRQGEIRVVEGVDACRARDEAIRAGLNDDAARRAHDELLSGPFTVNEM</sequence>
<keyword evidence="8" id="KW-1185">Reference proteome</keyword>
<dbReference type="InterPro" id="IPR036188">
    <property type="entry name" value="FAD/NAD-bd_sf"/>
</dbReference>
<dbReference type="AlphaFoldDB" id="A0A0D0BRJ7"/>
<dbReference type="Pfam" id="PF01494">
    <property type="entry name" value="FAD_binding_3"/>
    <property type="match status" value="1"/>
</dbReference>
<evidence type="ECO:0000256" key="3">
    <source>
        <dbReference type="ARBA" id="ARBA00022827"/>
    </source>
</evidence>
<keyword evidence="3" id="KW-0274">FAD</keyword>
<organism evidence="7 8">
    <name type="scientific">Suillus luteus UH-Slu-Lm8-n1</name>
    <dbReference type="NCBI Taxonomy" id="930992"/>
    <lineage>
        <taxon>Eukaryota</taxon>
        <taxon>Fungi</taxon>
        <taxon>Dikarya</taxon>
        <taxon>Basidiomycota</taxon>
        <taxon>Agaricomycotina</taxon>
        <taxon>Agaricomycetes</taxon>
        <taxon>Agaricomycetidae</taxon>
        <taxon>Boletales</taxon>
        <taxon>Suillineae</taxon>
        <taxon>Suillaceae</taxon>
        <taxon>Suillus</taxon>
    </lineage>
</organism>
<comment type="similarity">
    <text evidence="1">Belongs to the paxM FAD-dependent monooxygenase family.</text>
</comment>